<evidence type="ECO:0000313" key="5">
    <source>
        <dbReference type="EMBL" id="MDI6098586.1"/>
    </source>
</evidence>
<organism evidence="5 6">
    <name type="scientific">Actinoplanes sandaracinus</name>
    <dbReference type="NCBI Taxonomy" id="3045177"/>
    <lineage>
        <taxon>Bacteria</taxon>
        <taxon>Bacillati</taxon>
        <taxon>Actinomycetota</taxon>
        <taxon>Actinomycetes</taxon>
        <taxon>Micromonosporales</taxon>
        <taxon>Micromonosporaceae</taxon>
        <taxon>Actinoplanes</taxon>
    </lineage>
</organism>
<evidence type="ECO:0000313" key="6">
    <source>
        <dbReference type="Proteomes" id="UP001241758"/>
    </source>
</evidence>
<feature type="domain" description="Rhodanese" evidence="4">
    <location>
        <begin position="167"/>
        <end position="274"/>
    </location>
</feature>
<evidence type="ECO:0000256" key="2">
    <source>
        <dbReference type="ARBA" id="ARBA00022737"/>
    </source>
</evidence>
<keyword evidence="2" id="KW-0677">Repeat</keyword>
<proteinExistence type="predicted"/>
<dbReference type="InterPro" id="IPR001307">
    <property type="entry name" value="Thiosulphate_STrfase_CS"/>
</dbReference>
<dbReference type="InterPro" id="IPR036873">
    <property type="entry name" value="Rhodanese-like_dom_sf"/>
</dbReference>
<dbReference type="SMART" id="SM00450">
    <property type="entry name" value="RHOD"/>
    <property type="match status" value="2"/>
</dbReference>
<protein>
    <submittedName>
        <fullName evidence="5">Sulfurtransferase</fullName>
        <ecNumber evidence="5">2.8.1.-</ecNumber>
    </submittedName>
</protein>
<dbReference type="Gene3D" id="3.40.250.10">
    <property type="entry name" value="Rhodanese-like domain"/>
    <property type="match status" value="2"/>
</dbReference>
<reference evidence="5 6" key="1">
    <citation type="submission" date="2023-05" db="EMBL/GenBank/DDBJ databases">
        <title>Actinoplanes sp. NEAU-A12 genome sequencing.</title>
        <authorList>
            <person name="Wang Z.-S."/>
        </authorList>
    </citation>
    <scope>NUCLEOTIDE SEQUENCE [LARGE SCALE GENOMIC DNA]</scope>
    <source>
        <strain evidence="5 6">NEAU-A12</strain>
    </source>
</reference>
<accession>A0ABT6WFU0</accession>
<evidence type="ECO:0000259" key="4">
    <source>
        <dbReference type="PROSITE" id="PS50206"/>
    </source>
</evidence>
<dbReference type="CDD" id="cd01449">
    <property type="entry name" value="TST_Repeat_2"/>
    <property type="match status" value="1"/>
</dbReference>
<name>A0ABT6WFU0_9ACTN</name>
<dbReference type="PROSITE" id="PS50206">
    <property type="entry name" value="RHODANESE_3"/>
    <property type="match status" value="2"/>
</dbReference>
<dbReference type="PANTHER" id="PTHR11364:SF27">
    <property type="entry name" value="SULFURTRANSFERASE"/>
    <property type="match status" value="1"/>
</dbReference>
<dbReference type="InterPro" id="IPR045078">
    <property type="entry name" value="TST/MPST-like"/>
</dbReference>
<dbReference type="EMBL" id="JASCTH010000004">
    <property type="protein sequence ID" value="MDI6098586.1"/>
    <property type="molecule type" value="Genomic_DNA"/>
</dbReference>
<feature type="region of interest" description="Disordered" evidence="3">
    <location>
        <begin position="175"/>
        <end position="198"/>
    </location>
</feature>
<feature type="domain" description="Rhodanese" evidence="4">
    <location>
        <begin position="12"/>
        <end position="129"/>
    </location>
</feature>
<evidence type="ECO:0000256" key="3">
    <source>
        <dbReference type="SAM" id="MobiDB-lite"/>
    </source>
</evidence>
<dbReference type="SUPFAM" id="SSF52821">
    <property type="entry name" value="Rhodanese/Cell cycle control phosphatase"/>
    <property type="match status" value="2"/>
</dbReference>
<dbReference type="InterPro" id="IPR001763">
    <property type="entry name" value="Rhodanese-like_dom"/>
</dbReference>
<sequence>MIDPVVGMAWVRDRPVVLADVRWYLDGRSGREAYDRGHLPGAVFIDLDTALARPASPADGRHPLPDPGVFAAAMAAAGINDQDQVIAYDDAGGVVAARLVWMLRATGHDAALLDGGLTAYRGELTTELPDRPPASFTARPWPVDRLASLAETAQRAEKAETAAVPGVVLDARDRPRFRGDTEPVDPRPGHIPGARNLPCRGNVDADGRFLPVAELRERFAAVGVDGTADVISYCGSGVTACHNLIALEHAGLGVGRLFPGSWSQYSHTDRPAATGD</sequence>
<dbReference type="RefSeq" id="WP_282758323.1">
    <property type="nucleotide sequence ID" value="NZ_JASCTH010000004.1"/>
</dbReference>
<dbReference type="GO" id="GO:0016740">
    <property type="term" value="F:transferase activity"/>
    <property type="evidence" value="ECO:0007669"/>
    <property type="project" value="UniProtKB-KW"/>
</dbReference>
<evidence type="ECO:0000256" key="1">
    <source>
        <dbReference type="ARBA" id="ARBA00022679"/>
    </source>
</evidence>
<dbReference type="EC" id="2.8.1.-" evidence="5"/>
<dbReference type="Pfam" id="PF00581">
    <property type="entry name" value="Rhodanese"/>
    <property type="match status" value="2"/>
</dbReference>
<dbReference type="PROSITE" id="PS00380">
    <property type="entry name" value="RHODANESE_1"/>
    <property type="match status" value="1"/>
</dbReference>
<dbReference type="Proteomes" id="UP001241758">
    <property type="component" value="Unassembled WGS sequence"/>
</dbReference>
<keyword evidence="1 5" id="KW-0808">Transferase</keyword>
<dbReference type="PANTHER" id="PTHR11364">
    <property type="entry name" value="THIOSULFATE SULFERTANSFERASE"/>
    <property type="match status" value="1"/>
</dbReference>
<keyword evidence="6" id="KW-1185">Reference proteome</keyword>
<comment type="caution">
    <text evidence="5">The sequence shown here is derived from an EMBL/GenBank/DDBJ whole genome shotgun (WGS) entry which is preliminary data.</text>
</comment>
<feature type="compositionally biased region" description="Basic and acidic residues" evidence="3">
    <location>
        <begin position="175"/>
        <end position="188"/>
    </location>
</feature>
<gene>
    <name evidence="5" type="ORF">QLQ12_08225</name>
</gene>
<dbReference type="CDD" id="cd01448">
    <property type="entry name" value="TST_Repeat_1"/>
    <property type="match status" value="1"/>
</dbReference>